<dbReference type="PANTHER" id="PTHR24189">
    <property type="entry name" value="MYOTROPHIN"/>
    <property type="match status" value="1"/>
</dbReference>
<sequence length="188" mass="20392">MKIQYALFISLSLIGMASTSFAANTAKTTPASSAAQSEDIKKQLREYYFDAARTGNTKMLNEFIQAGYNLNSQDEKGYTALILAAYHGHKAMVDQLLKAGANACVQDKTGNTALMGAIFKGELKIAKTLMQTECSPDQKNNAGQTASMYAALFQRKEVLDSLVKQGANTQLKDARGNSVDNLSRGEFK</sequence>
<protein>
    <submittedName>
        <fullName evidence="5">Uncharacterized protein</fullName>
    </submittedName>
</protein>
<dbReference type="Gene3D" id="1.25.40.20">
    <property type="entry name" value="Ankyrin repeat-containing domain"/>
    <property type="match status" value="1"/>
</dbReference>
<proteinExistence type="predicted"/>
<dbReference type="EMBL" id="FZLN01000002">
    <property type="protein sequence ID" value="SNQ29660.1"/>
    <property type="molecule type" value="Genomic_DNA"/>
</dbReference>
<dbReference type="InterPro" id="IPR050745">
    <property type="entry name" value="Multifunctional_regulatory"/>
</dbReference>
<feature type="repeat" description="ANK" evidence="3">
    <location>
        <begin position="142"/>
        <end position="174"/>
    </location>
</feature>
<gene>
    <name evidence="5" type="ORF">SAMN05444584_1621</name>
</gene>
<evidence type="ECO:0000256" key="4">
    <source>
        <dbReference type="SAM" id="SignalP"/>
    </source>
</evidence>
<keyword evidence="2 3" id="KW-0040">ANK repeat</keyword>
<feature type="chain" id="PRO_5012668298" evidence="4">
    <location>
        <begin position="23"/>
        <end position="188"/>
    </location>
</feature>
<dbReference type="InterPro" id="IPR036770">
    <property type="entry name" value="Ankyrin_rpt-contain_sf"/>
</dbReference>
<evidence type="ECO:0000256" key="3">
    <source>
        <dbReference type="PROSITE-ProRule" id="PRU00023"/>
    </source>
</evidence>
<dbReference type="PROSITE" id="PS50297">
    <property type="entry name" value="ANK_REP_REGION"/>
    <property type="match status" value="1"/>
</dbReference>
<keyword evidence="1" id="KW-0677">Repeat</keyword>
<dbReference type="SMART" id="SM00248">
    <property type="entry name" value="ANK"/>
    <property type="match status" value="4"/>
</dbReference>
<dbReference type="AlphaFoldDB" id="A0A217EHJ8"/>
<dbReference type="PROSITE" id="PS50088">
    <property type="entry name" value="ANK_REPEAT"/>
    <property type="match status" value="2"/>
</dbReference>
<evidence type="ECO:0000256" key="2">
    <source>
        <dbReference type="ARBA" id="ARBA00023043"/>
    </source>
</evidence>
<keyword evidence="6" id="KW-1185">Reference proteome</keyword>
<feature type="repeat" description="ANK" evidence="3">
    <location>
        <begin position="76"/>
        <end position="108"/>
    </location>
</feature>
<dbReference type="InterPro" id="IPR002110">
    <property type="entry name" value="Ankyrin_rpt"/>
</dbReference>
<dbReference type="Proteomes" id="UP000243463">
    <property type="component" value="Unassembled WGS sequence"/>
</dbReference>
<evidence type="ECO:0000313" key="6">
    <source>
        <dbReference type="Proteomes" id="UP000243463"/>
    </source>
</evidence>
<evidence type="ECO:0000313" key="5">
    <source>
        <dbReference type="EMBL" id="SNQ29660.1"/>
    </source>
</evidence>
<name>A0A217EHJ8_9GAMM</name>
<dbReference type="RefSeq" id="WP_213062826.1">
    <property type="nucleotide sequence ID" value="NZ_FZLN01000002.1"/>
</dbReference>
<dbReference type="PANTHER" id="PTHR24189:SF50">
    <property type="entry name" value="ANKYRIN REPEAT AND SOCS BOX PROTEIN 2"/>
    <property type="match status" value="1"/>
</dbReference>
<dbReference type="Pfam" id="PF12796">
    <property type="entry name" value="Ank_2"/>
    <property type="match status" value="1"/>
</dbReference>
<dbReference type="SUPFAM" id="SSF48403">
    <property type="entry name" value="Ankyrin repeat"/>
    <property type="match status" value="1"/>
</dbReference>
<organism evidence="5 6">
    <name type="scientific">Acinetobacter apis</name>
    <dbReference type="NCBI Taxonomy" id="1229165"/>
    <lineage>
        <taxon>Bacteria</taxon>
        <taxon>Pseudomonadati</taxon>
        <taxon>Pseudomonadota</taxon>
        <taxon>Gammaproteobacteria</taxon>
        <taxon>Moraxellales</taxon>
        <taxon>Moraxellaceae</taxon>
        <taxon>Acinetobacter</taxon>
    </lineage>
</organism>
<feature type="signal peptide" evidence="4">
    <location>
        <begin position="1"/>
        <end position="22"/>
    </location>
</feature>
<evidence type="ECO:0000256" key="1">
    <source>
        <dbReference type="ARBA" id="ARBA00022737"/>
    </source>
</evidence>
<accession>A0A217EHJ8</accession>
<reference evidence="6" key="1">
    <citation type="submission" date="2017-06" db="EMBL/GenBank/DDBJ databases">
        <authorList>
            <person name="Varghese N."/>
            <person name="Submissions S."/>
        </authorList>
    </citation>
    <scope>NUCLEOTIDE SEQUENCE [LARGE SCALE GENOMIC DNA]</scope>
    <source>
        <strain evidence="6">ANC 5114</strain>
    </source>
</reference>
<keyword evidence="4" id="KW-0732">Signal</keyword>